<keyword evidence="10" id="KW-1185">Reference proteome</keyword>
<evidence type="ECO:0000256" key="4">
    <source>
        <dbReference type="ARBA" id="ARBA00022692"/>
    </source>
</evidence>
<sequence length="170" mass="18934">MLLEKLRNAAGYLEFNITAIIDIIFILIIFLLFLGQFIASENYPVELPEQMHKSVADEGSKPGEVVLNVMREDDGTIMCIFQNSKLALEPGQGTIAELERMINRGIELLHGEAMINLRMDRELVFREYKPVITAIAKSNASEMIISGLQEKRDKNAAIGTNAPQTDPAAE</sequence>
<dbReference type="OrthoDB" id="9897853at2"/>
<comment type="subcellular location">
    <subcellularLocation>
        <location evidence="1">Cell membrane</location>
        <topology evidence="1">Single-pass membrane protein</topology>
    </subcellularLocation>
    <subcellularLocation>
        <location evidence="7">Cell membrane</location>
        <topology evidence="7">Single-pass type II membrane protein</topology>
    </subcellularLocation>
</comment>
<dbReference type="KEGG" id="pbu:L21SP3_01380"/>
<proteinExistence type="inferred from homology"/>
<keyword evidence="5 8" id="KW-1133">Transmembrane helix</keyword>
<dbReference type="EMBL" id="CP019633">
    <property type="protein sequence ID" value="AQQ09574.1"/>
    <property type="molecule type" value="Genomic_DNA"/>
</dbReference>
<name>A0A1Q2HQM3_9BACT</name>
<dbReference type="AlphaFoldDB" id="A0A1Q2HQM3"/>
<dbReference type="GO" id="GO:0015031">
    <property type="term" value="P:protein transport"/>
    <property type="evidence" value="ECO:0007669"/>
    <property type="project" value="UniProtKB-KW"/>
</dbReference>
<reference evidence="10" key="1">
    <citation type="submission" date="2017-02" db="EMBL/GenBank/DDBJ databases">
        <title>Comparative genomics and description of representatives of a novel lineage of planctomycetes thriving in anoxic sediments.</title>
        <authorList>
            <person name="Spring S."/>
            <person name="Bunk B."/>
            <person name="Sproer C."/>
            <person name="Klenk H.-P."/>
        </authorList>
    </citation>
    <scope>NUCLEOTIDE SEQUENCE [LARGE SCALE GENOMIC DNA]</scope>
    <source>
        <strain evidence="10">L21-RPul-D3</strain>
    </source>
</reference>
<keyword evidence="7" id="KW-0813">Transport</keyword>
<dbReference type="GO" id="GO:0022857">
    <property type="term" value="F:transmembrane transporter activity"/>
    <property type="evidence" value="ECO:0007669"/>
    <property type="project" value="InterPro"/>
</dbReference>
<evidence type="ECO:0000256" key="2">
    <source>
        <dbReference type="ARBA" id="ARBA00005811"/>
    </source>
</evidence>
<organism evidence="9 10">
    <name type="scientific">Sedimentisphaera cyanobacteriorum</name>
    <dbReference type="NCBI Taxonomy" id="1940790"/>
    <lineage>
        <taxon>Bacteria</taxon>
        <taxon>Pseudomonadati</taxon>
        <taxon>Planctomycetota</taxon>
        <taxon>Phycisphaerae</taxon>
        <taxon>Sedimentisphaerales</taxon>
        <taxon>Sedimentisphaeraceae</taxon>
        <taxon>Sedimentisphaera</taxon>
    </lineage>
</organism>
<feature type="transmembrane region" description="Helical" evidence="8">
    <location>
        <begin position="12"/>
        <end position="34"/>
    </location>
</feature>
<comment type="similarity">
    <text evidence="2 7">Belongs to the ExbD/TolR family.</text>
</comment>
<keyword evidence="3" id="KW-1003">Cell membrane</keyword>
<evidence type="ECO:0000256" key="1">
    <source>
        <dbReference type="ARBA" id="ARBA00004162"/>
    </source>
</evidence>
<evidence type="ECO:0000256" key="6">
    <source>
        <dbReference type="ARBA" id="ARBA00023136"/>
    </source>
</evidence>
<dbReference type="Pfam" id="PF02472">
    <property type="entry name" value="ExbD"/>
    <property type="match status" value="1"/>
</dbReference>
<accession>A0A1Q2HQM3</accession>
<evidence type="ECO:0000256" key="8">
    <source>
        <dbReference type="SAM" id="Phobius"/>
    </source>
</evidence>
<dbReference type="STRING" id="1940790.L21SP3_01380"/>
<dbReference type="RefSeq" id="WP_077540158.1">
    <property type="nucleotide sequence ID" value="NZ_CP019633.1"/>
</dbReference>
<evidence type="ECO:0000313" key="9">
    <source>
        <dbReference type="EMBL" id="AQQ09574.1"/>
    </source>
</evidence>
<dbReference type="Proteomes" id="UP000188273">
    <property type="component" value="Chromosome"/>
</dbReference>
<evidence type="ECO:0000256" key="7">
    <source>
        <dbReference type="RuleBase" id="RU003879"/>
    </source>
</evidence>
<protein>
    <submittedName>
        <fullName evidence="9">Biopolymer transport protein ExbD/TolR</fullName>
    </submittedName>
</protein>
<evidence type="ECO:0000256" key="5">
    <source>
        <dbReference type="ARBA" id="ARBA00022989"/>
    </source>
</evidence>
<keyword evidence="6 8" id="KW-0472">Membrane</keyword>
<keyword evidence="4 7" id="KW-0812">Transmembrane</keyword>
<dbReference type="InterPro" id="IPR003400">
    <property type="entry name" value="ExbD"/>
</dbReference>
<gene>
    <name evidence="9" type="ORF">L21SP3_01380</name>
</gene>
<dbReference type="GO" id="GO:0005886">
    <property type="term" value="C:plasma membrane"/>
    <property type="evidence" value="ECO:0007669"/>
    <property type="project" value="UniProtKB-SubCell"/>
</dbReference>
<evidence type="ECO:0000313" key="10">
    <source>
        <dbReference type="Proteomes" id="UP000188273"/>
    </source>
</evidence>
<keyword evidence="7" id="KW-0653">Protein transport</keyword>
<evidence type="ECO:0000256" key="3">
    <source>
        <dbReference type="ARBA" id="ARBA00022475"/>
    </source>
</evidence>